<keyword evidence="2" id="KW-0472">Membrane</keyword>
<reference evidence="3" key="1">
    <citation type="journal article" date="2020" name="Stud. Mycol.">
        <title>101 Dothideomycetes genomes: a test case for predicting lifestyles and emergence of pathogens.</title>
        <authorList>
            <person name="Haridas S."/>
            <person name="Albert R."/>
            <person name="Binder M."/>
            <person name="Bloem J."/>
            <person name="Labutti K."/>
            <person name="Salamov A."/>
            <person name="Andreopoulos B."/>
            <person name="Baker S."/>
            <person name="Barry K."/>
            <person name="Bills G."/>
            <person name="Bluhm B."/>
            <person name="Cannon C."/>
            <person name="Castanera R."/>
            <person name="Culley D."/>
            <person name="Daum C."/>
            <person name="Ezra D."/>
            <person name="Gonzalez J."/>
            <person name="Henrissat B."/>
            <person name="Kuo A."/>
            <person name="Liang C."/>
            <person name="Lipzen A."/>
            <person name="Lutzoni F."/>
            <person name="Magnuson J."/>
            <person name="Mondo S."/>
            <person name="Nolan M."/>
            <person name="Ohm R."/>
            <person name="Pangilinan J."/>
            <person name="Park H.-J."/>
            <person name="Ramirez L."/>
            <person name="Alfaro M."/>
            <person name="Sun H."/>
            <person name="Tritt A."/>
            <person name="Yoshinaga Y."/>
            <person name="Zwiers L.-H."/>
            <person name="Turgeon B."/>
            <person name="Goodwin S."/>
            <person name="Spatafora J."/>
            <person name="Crous P."/>
            <person name="Grigoriev I."/>
        </authorList>
    </citation>
    <scope>NUCLEOTIDE SEQUENCE</scope>
    <source>
        <strain evidence="3">Tuck. ex Michener</strain>
    </source>
</reference>
<protein>
    <submittedName>
        <fullName evidence="3">Uncharacterized protein</fullName>
    </submittedName>
</protein>
<feature type="compositionally biased region" description="Polar residues" evidence="1">
    <location>
        <begin position="89"/>
        <end position="106"/>
    </location>
</feature>
<organism evidence="3 4">
    <name type="scientific">Viridothelium virens</name>
    <name type="common">Speckled blister lichen</name>
    <name type="synonym">Trypethelium virens</name>
    <dbReference type="NCBI Taxonomy" id="1048519"/>
    <lineage>
        <taxon>Eukaryota</taxon>
        <taxon>Fungi</taxon>
        <taxon>Dikarya</taxon>
        <taxon>Ascomycota</taxon>
        <taxon>Pezizomycotina</taxon>
        <taxon>Dothideomycetes</taxon>
        <taxon>Dothideomycetes incertae sedis</taxon>
        <taxon>Trypetheliales</taxon>
        <taxon>Trypetheliaceae</taxon>
        <taxon>Viridothelium</taxon>
    </lineage>
</organism>
<feature type="region of interest" description="Disordered" evidence="1">
    <location>
        <begin position="1"/>
        <end position="57"/>
    </location>
</feature>
<keyword evidence="2" id="KW-0812">Transmembrane</keyword>
<evidence type="ECO:0000313" key="4">
    <source>
        <dbReference type="Proteomes" id="UP000800092"/>
    </source>
</evidence>
<evidence type="ECO:0000256" key="2">
    <source>
        <dbReference type="SAM" id="Phobius"/>
    </source>
</evidence>
<feature type="compositionally biased region" description="Polar residues" evidence="1">
    <location>
        <begin position="113"/>
        <end position="123"/>
    </location>
</feature>
<gene>
    <name evidence="3" type="ORF">EV356DRAFT_565313</name>
</gene>
<name>A0A6A6HG75_VIRVR</name>
<dbReference type="Proteomes" id="UP000800092">
    <property type="component" value="Unassembled WGS sequence"/>
</dbReference>
<keyword evidence="4" id="KW-1185">Reference proteome</keyword>
<feature type="transmembrane region" description="Helical" evidence="2">
    <location>
        <begin position="143"/>
        <end position="167"/>
    </location>
</feature>
<proteinExistence type="predicted"/>
<feature type="region of interest" description="Disordered" evidence="1">
    <location>
        <begin position="89"/>
        <end position="136"/>
    </location>
</feature>
<feature type="compositionally biased region" description="Basic and acidic residues" evidence="1">
    <location>
        <begin position="126"/>
        <end position="136"/>
    </location>
</feature>
<keyword evidence="2" id="KW-1133">Transmembrane helix</keyword>
<accession>A0A6A6HG75</accession>
<evidence type="ECO:0000313" key="3">
    <source>
        <dbReference type="EMBL" id="KAF2236859.1"/>
    </source>
</evidence>
<evidence type="ECO:0000256" key="1">
    <source>
        <dbReference type="SAM" id="MobiDB-lite"/>
    </source>
</evidence>
<dbReference type="EMBL" id="ML991783">
    <property type="protein sequence ID" value="KAF2236859.1"/>
    <property type="molecule type" value="Genomic_DNA"/>
</dbReference>
<sequence length="302" mass="33422">MAKESSHPLSVPLKRANSADRYSPSTRSSLANHGGESPSYLPLPDSEHLSDDYGYGTPLWISNLERQRSQAPSPTSSLSALESWPWRPQTNDIPQLKPSSSPSDASTAKPPNADTSQCPTTPTEAPESKANESRKRAKDESQYSGILFGLTRFIVLVLLGMLLAALFHTLFTSLVSIINHYRQPDWFSPNSLSVHTNTYLAHGHDRTVNYTSASGTVWRVRADTVRLGKVQETEIVVKDVYECIDKCEQEDWCVGVNFVTGASTWGKWCEKVGEWEGGGGTRFLRRLMEWQGGSCGEKIEGE</sequence>
<dbReference type="AlphaFoldDB" id="A0A6A6HG75"/>